<evidence type="ECO:0000313" key="1">
    <source>
        <dbReference type="EMBL" id="EOR94606.1"/>
    </source>
</evidence>
<name>R9GSB9_9SPHI</name>
<proteinExistence type="predicted"/>
<protein>
    <submittedName>
        <fullName evidence="1">Uncharacterized protein</fullName>
    </submittedName>
</protein>
<reference evidence="1 2" key="1">
    <citation type="journal article" date="2013" name="Genome Announc.">
        <title>Draft Genome Sequence of Arcticibacter svalbardensis Strain MN12-7T, a Member of the Family Sphingobacteriaceae Isolated from an Arctic Soil Sample.</title>
        <authorList>
            <person name="Shivaji S."/>
            <person name="Ara S."/>
            <person name="Prasad S."/>
            <person name="Manasa B.P."/>
            <person name="Begum Z."/>
            <person name="Singh A."/>
            <person name="Kumar Pinnaka A."/>
        </authorList>
    </citation>
    <scope>NUCLEOTIDE SEQUENCE [LARGE SCALE GENOMIC DNA]</scope>
    <source>
        <strain evidence="1 2">MN12-7</strain>
    </source>
</reference>
<dbReference type="AlphaFoldDB" id="R9GSB9"/>
<dbReference type="EMBL" id="AQPN01000079">
    <property type="protein sequence ID" value="EOR94606.1"/>
    <property type="molecule type" value="Genomic_DNA"/>
</dbReference>
<evidence type="ECO:0000313" key="2">
    <source>
        <dbReference type="Proteomes" id="UP000014174"/>
    </source>
</evidence>
<dbReference type="Gene3D" id="3.40.50.1110">
    <property type="entry name" value="SGNH hydrolase"/>
    <property type="match status" value="1"/>
</dbReference>
<dbReference type="GO" id="GO:0016788">
    <property type="term" value="F:hydrolase activity, acting on ester bonds"/>
    <property type="evidence" value="ECO:0007669"/>
    <property type="project" value="UniProtKB-ARBA"/>
</dbReference>
<gene>
    <name evidence="1" type="ORF">ADIARSV_2204</name>
</gene>
<organism evidence="1 2">
    <name type="scientific">Arcticibacter svalbardensis MN12-7</name>
    <dbReference type="NCBI Taxonomy" id="1150600"/>
    <lineage>
        <taxon>Bacteria</taxon>
        <taxon>Pseudomonadati</taxon>
        <taxon>Bacteroidota</taxon>
        <taxon>Sphingobacteriia</taxon>
        <taxon>Sphingobacteriales</taxon>
        <taxon>Sphingobacteriaceae</taxon>
        <taxon>Arcticibacter</taxon>
    </lineage>
</organism>
<comment type="caution">
    <text evidence="1">The sequence shown here is derived from an EMBL/GenBank/DDBJ whole genome shotgun (WGS) entry which is preliminary data.</text>
</comment>
<dbReference type="STRING" id="1150600.ADIARSV_2204"/>
<dbReference type="eggNOG" id="COG2755">
    <property type="taxonomic scope" value="Bacteria"/>
</dbReference>
<sequence length="67" mass="7824">MIETLESKAVKVILCTSSVIGEKKNFVNPQDGDLNKYAQIVRYLTSKYKCDLIDLRKAMWIMRIRIM</sequence>
<dbReference type="InterPro" id="IPR036514">
    <property type="entry name" value="SGNH_hydro_sf"/>
</dbReference>
<accession>R9GSB9</accession>
<dbReference type="Proteomes" id="UP000014174">
    <property type="component" value="Unassembled WGS sequence"/>
</dbReference>
<keyword evidence="2" id="KW-1185">Reference proteome</keyword>